<feature type="transmembrane region" description="Helical" evidence="4">
    <location>
        <begin position="22"/>
        <end position="42"/>
    </location>
</feature>
<evidence type="ECO:0000256" key="3">
    <source>
        <dbReference type="SAM" id="Coils"/>
    </source>
</evidence>
<keyword evidence="2 3" id="KW-0175">Coiled coil</keyword>
<evidence type="ECO:0000256" key="1">
    <source>
        <dbReference type="ARBA" id="ARBA00007584"/>
    </source>
</evidence>
<dbReference type="Proteomes" id="UP000789572">
    <property type="component" value="Unassembled WGS sequence"/>
</dbReference>
<dbReference type="Pfam" id="PF07047">
    <property type="entry name" value="OPA3"/>
    <property type="match status" value="1"/>
</dbReference>
<evidence type="ECO:0000313" key="6">
    <source>
        <dbReference type="Proteomes" id="UP000789572"/>
    </source>
</evidence>
<feature type="coiled-coil region" evidence="3">
    <location>
        <begin position="62"/>
        <end position="100"/>
    </location>
</feature>
<keyword evidence="4" id="KW-0472">Membrane</keyword>
<dbReference type="GO" id="GO:0005739">
    <property type="term" value="C:mitochondrion"/>
    <property type="evidence" value="ECO:0007669"/>
    <property type="project" value="TreeGrafter"/>
</dbReference>
<dbReference type="EMBL" id="CAJVPJ010000096">
    <property type="protein sequence ID" value="CAG8476512.1"/>
    <property type="molecule type" value="Genomic_DNA"/>
</dbReference>
<keyword evidence="4" id="KW-1133">Transmembrane helix</keyword>
<protein>
    <submittedName>
        <fullName evidence="5">2216_t:CDS:1</fullName>
    </submittedName>
</protein>
<evidence type="ECO:0000313" key="5">
    <source>
        <dbReference type="EMBL" id="CAG8476512.1"/>
    </source>
</evidence>
<keyword evidence="6" id="KW-1185">Reference proteome</keyword>
<dbReference type="PANTHER" id="PTHR12499">
    <property type="entry name" value="OPTIC ATROPHY 3 PROTEIN OPA3"/>
    <property type="match status" value="1"/>
</dbReference>
<gene>
    <name evidence="5" type="ORF">POCULU_LOCUS1314</name>
</gene>
<dbReference type="OrthoDB" id="2129069at2759"/>
<accession>A0A9N8ZAD8</accession>
<proteinExistence type="inferred from homology"/>
<dbReference type="InterPro" id="IPR010754">
    <property type="entry name" value="OPA3-like"/>
</dbReference>
<keyword evidence="4" id="KW-0812">Transmembrane</keyword>
<comment type="similarity">
    <text evidence="1">Belongs to the OPA3 family.</text>
</comment>
<dbReference type="PANTHER" id="PTHR12499:SF0">
    <property type="entry name" value="OPTIC ATROPHY 3 PROTEIN"/>
    <property type="match status" value="1"/>
</dbReference>
<reference evidence="5" key="1">
    <citation type="submission" date="2021-06" db="EMBL/GenBank/DDBJ databases">
        <authorList>
            <person name="Kallberg Y."/>
            <person name="Tangrot J."/>
            <person name="Rosling A."/>
        </authorList>
    </citation>
    <scope>NUCLEOTIDE SEQUENCE</scope>
    <source>
        <strain evidence="5">IA702</strain>
    </source>
</reference>
<comment type="caution">
    <text evidence="5">The sequence shown here is derived from an EMBL/GenBank/DDBJ whole genome shotgun (WGS) entry which is preliminary data.</text>
</comment>
<dbReference type="GO" id="GO:0019216">
    <property type="term" value="P:regulation of lipid metabolic process"/>
    <property type="evidence" value="ECO:0007669"/>
    <property type="project" value="TreeGrafter"/>
</dbReference>
<dbReference type="AlphaFoldDB" id="A0A9N8ZAD8"/>
<name>A0A9N8ZAD8_9GLOM</name>
<organism evidence="5 6">
    <name type="scientific">Paraglomus occultum</name>
    <dbReference type="NCBI Taxonomy" id="144539"/>
    <lineage>
        <taxon>Eukaryota</taxon>
        <taxon>Fungi</taxon>
        <taxon>Fungi incertae sedis</taxon>
        <taxon>Mucoromycota</taxon>
        <taxon>Glomeromycotina</taxon>
        <taxon>Glomeromycetes</taxon>
        <taxon>Paraglomerales</taxon>
        <taxon>Paraglomeraceae</taxon>
        <taxon>Paraglomus</taxon>
    </lineage>
</organism>
<evidence type="ECO:0000256" key="4">
    <source>
        <dbReference type="SAM" id="Phobius"/>
    </source>
</evidence>
<evidence type="ECO:0000256" key="2">
    <source>
        <dbReference type="ARBA" id="ARBA00023054"/>
    </source>
</evidence>
<sequence>MNLLGQKVASVRPLKDAKAVDMGANFLGETLVFGVAAGLIIFEQRRSYKSNKDKYEDCMNSTEELKKGMELLQKEIEQLREERREELVRLQNDLEKIRAKN</sequence>